<evidence type="ECO:0000313" key="5">
    <source>
        <dbReference type="EMBL" id="CAF4442771.1"/>
    </source>
</evidence>
<proteinExistence type="predicted"/>
<dbReference type="EMBL" id="CAJOBP010004519">
    <property type="protein sequence ID" value="CAF4442771.1"/>
    <property type="molecule type" value="Genomic_DNA"/>
</dbReference>
<dbReference type="AlphaFoldDB" id="A0A818ACS5"/>
<evidence type="ECO:0000256" key="1">
    <source>
        <dbReference type="SAM" id="Phobius"/>
    </source>
</evidence>
<dbReference type="Proteomes" id="UP000663825">
    <property type="component" value="Unassembled WGS sequence"/>
</dbReference>
<dbReference type="EMBL" id="CAJNYU010001982">
    <property type="protein sequence ID" value="CAF3489947.1"/>
    <property type="molecule type" value="Genomic_DNA"/>
</dbReference>
<keyword evidence="1" id="KW-1133">Transmembrane helix</keyword>
<keyword evidence="1" id="KW-0472">Membrane</keyword>
<dbReference type="EMBL" id="CAJNXB010004929">
    <property type="protein sequence ID" value="CAF3399175.1"/>
    <property type="molecule type" value="Genomic_DNA"/>
</dbReference>
<protein>
    <submittedName>
        <fullName evidence="2">Uncharacterized protein</fullName>
    </submittedName>
</protein>
<gene>
    <name evidence="3" type="ORF">FME351_LOCUS16088</name>
    <name evidence="2" type="ORF">TIS948_LOCUS27537</name>
    <name evidence="4" type="ORF">TSG867_LOCUS14369</name>
    <name evidence="5" type="ORF">UJA718_LOCUS22222</name>
</gene>
<dbReference type="Proteomes" id="UP000663873">
    <property type="component" value="Unassembled WGS sequence"/>
</dbReference>
<dbReference type="Proteomes" id="UP000663869">
    <property type="component" value="Unassembled WGS sequence"/>
</dbReference>
<keyword evidence="1" id="KW-0812">Transmembrane</keyword>
<evidence type="ECO:0000313" key="7">
    <source>
        <dbReference type="Proteomes" id="UP000663873"/>
    </source>
</evidence>
<name>A0A818ACS5_9BILA</name>
<organism evidence="2 6">
    <name type="scientific">Rotaria socialis</name>
    <dbReference type="NCBI Taxonomy" id="392032"/>
    <lineage>
        <taxon>Eukaryota</taxon>
        <taxon>Metazoa</taxon>
        <taxon>Spiralia</taxon>
        <taxon>Gnathifera</taxon>
        <taxon>Rotifera</taxon>
        <taxon>Eurotatoria</taxon>
        <taxon>Bdelloidea</taxon>
        <taxon>Philodinida</taxon>
        <taxon>Philodinidae</taxon>
        <taxon>Rotaria</taxon>
    </lineage>
</organism>
<comment type="caution">
    <text evidence="2">The sequence shown here is derived from an EMBL/GenBank/DDBJ whole genome shotgun (WGS) entry which is preliminary data.</text>
</comment>
<keyword evidence="7" id="KW-1185">Reference proteome</keyword>
<sequence length="106" mass="12701">MPHPTESSESLKRPSNISITLTDSFNQSKATIIVWIIRLVLFIVLLLFIMPIALVLTPWWIFMQPCKKACPNIMNGYYRIVTWPLKLSKNIRFYRKYYRFIEQLKY</sequence>
<feature type="transmembrane region" description="Helical" evidence="1">
    <location>
        <begin position="32"/>
        <end position="62"/>
    </location>
</feature>
<dbReference type="OrthoDB" id="10056328at2759"/>
<evidence type="ECO:0000313" key="4">
    <source>
        <dbReference type="EMBL" id="CAF4418972.1"/>
    </source>
</evidence>
<reference evidence="2" key="1">
    <citation type="submission" date="2021-02" db="EMBL/GenBank/DDBJ databases">
        <authorList>
            <person name="Nowell W R."/>
        </authorList>
    </citation>
    <scope>NUCLEOTIDE SEQUENCE</scope>
</reference>
<dbReference type="Proteomes" id="UP000663862">
    <property type="component" value="Unassembled WGS sequence"/>
</dbReference>
<evidence type="ECO:0000313" key="6">
    <source>
        <dbReference type="Proteomes" id="UP000663825"/>
    </source>
</evidence>
<accession>A0A818ACS5</accession>
<dbReference type="EMBL" id="CAJOBQ010000798">
    <property type="protein sequence ID" value="CAF4418972.1"/>
    <property type="molecule type" value="Genomic_DNA"/>
</dbReference>
<evidence type="ECO:0000313" key="2">
    <source>
        <dbReference type="EMBL" id="CAF3399175.1"/>
    </source>
</evidence>
<evidence type="ECO:0000313" key="3">
    <source>
        <dbReference type="EMBL" id="CAF3489947.1"/>
    </source>
</evidence>